<protein>
    <submittedName>
        <fullName evidence="2">Putative iron binding protein from the HesB_IscA_SufA family</fullName>
    </submittedName>
</protein>
<dbReference type="EMBL" id="CP009516">
    <property type="protein sequence ID" value="AKB78197.1"/>
    <property type="molecule type" value="Genomic_DNA"/>
</dbReference>
<dbReference type="AlphaFoldDB" id="A0A0E3SDL4"/>
<dbReference type="KEGG" id="mhor:MSHOH_1714"/>
<dbReference type="InterPro" id="IPR000361">
    <property type="entry name" value="ATAP_core_dom"/>
</dbReference>
<feature type="domain" description="Core" evidence="1">
    <location>
        <begin position="2"/>
        <end position="93"/>
    </location>
</feature>
<sequence>MIEITDRAAAELKSLFDKEEIEQPAIRIYITESSADVHYGLALADDINEFDVITENNGIKIVMAPKVAAGFPDGSIDFKADSAGKTFIIQNAFTGNCDSCEECYICDAE</sequence>
<proteinExistence type="predicted"/>
<gene>
    <name evidence="2" type="ORF">MSHOH_1714</name>
</gene>
<dbReference type="InterPro" id="IPR035903">
    <property type="entry name" value="HesB-like_dom_sf"/>
</dbReference>
<organism evidence="2 3">
    <name type="scientific">Methanosarcina horonobensis HB-1 = JCM 15518</name>
    <dbReference type="NCBI Taxonomy" id="1434110"/>
    <lineage>
        <taxon>Archaea</taxon>
        <taxon>Methanobacteriati</taxon>
        <taxon>Methanobacteriota</taxon>
        <taxon>Stenosarchaea group</taxon>
        <taxon>Methanomicrobia</taxon>
        <taxon>Methanosarcinales</taxon>
        <taxon>Methanosarcinaceae</taxon>
        <taxon>Methanosarcina</taxon>
    </lineage>
</organism>
<accession>A0A0E3SDL4</accession>
<dbReference type="SUPFAM" id="SSF89360">
    <property type="entry name" value="HesB-like domain"/>
    <property type="match status" value="1"/>
</dbReference>
<evidence type="ECO:0000259" key="1">
    <source>
        <dbReference type="Pfam" id="PF01521"/>
    </source>
</evidence>
<dbReference type="RefSeq" id="WP_048139079.1">
    <property type="nucleotide sequence ID" value="NZ_BBCW01000073.1"/>
</dbReference>
<dbReference type="GeneID" id="24830928"/>
<dbReference type="STRING" id="1434110.MSHOH_1714"/>
<dbReference type="HOGENOM" id="CLU_069054_5_2_2"/>
<dbReference type="Proteomes" id="UP000033101">
    <property type="component" value="Chromosome"/>
</dbReference>
<dbReference type="Pfam" id="PF01521">
    <property type="entry name" value="Fe-S_biosyn"/>
    <property type="match status" value="1"/>
</dbReference>
<dbReference type="PATRIC" id="fig|1434110.4.peg.2164"/>
<reference evidence="2 3" key="1">
    <citation type="submission" date="2014-07" db="EMBL/GenBank/DDBJ databases">
        <title>Methanogenic archaea and the global carbon cycle.</title>
        <authorList>
            <person name="Henriksen J.R."/>
            <person name="Luke J."/>
            <person name="Reinhart S."/>
            <person name="Benedict M.N."/>
            <person name="Youngblut N.D."/>
            <person name="Metcalf M.E."/>
            <person name="Whitaker R.J."/>
            <person name="Metcalf W.W."/>
        </authorList>
    </citation>
    <scope>NUCLEOTIDE SEQUENCE [LARGE SCALE GENOMIC DNA]</scope>
    <source>
        <strain evidence="2 3">HB-1</strain>
    </source>
</reference>
<name>A0A0E3SDL4_9EURY</name>
<dbReference type="Gene3D" id="2.60.300.12">
    <property type="entry name" value="HesB-like domain"/>
    <property type="match status" value="1"/>
</dbReference>
<evidence type="ECO:0000313" key="2">
    <source>
        <dbReference type="EMBL" id="AKB78197.1"/>
    </source>
</evidence>
<evidence type="ECO:0000313" key="3">
    <source>
        <dbReference type="Proteomes" id="UP000033101"/>
    </source>
</evidence>
<keyword evidence="3" id="KW-1185">Reference proteome</keyword>